<sequence>MKRKLLLLTILLGSLCTFQSCNKLEAGMDGQDGEGIVEISFEGVTFEKELDLSARAAGPYRNGTTFETNEQEQTVDIGNGMLLVANLSPADELLNNSDDAQIRLKDKSKAALITSTLPNLVRYRVAVFNQSGTLVENRVYTRGQESQANNIALPSGNYTFIAYSINTQTDPPNLTYNGTTGTLAAAKVDVDGNTDFMFFNRQLFVPAGTGANATRLNVVLTHRFSQVTAIFDSQGTGYKVTSVDGSFRPHSPTASIALQSGTITRSGQETASSLTFTETGNTQDTLGYSTIINTASTTAATYNINSITIGPLTLPESGGPALPTITGLRMTPGVRYNLRFTVIPTDSVITYNGVQVSRINGVIWANSNVDAVLQRTEPPTAIGVNDLGYYYQWGRGNTPVAAGTANNVTRSIWVRNNPSRTSWNGGTEIDPIKTYLDPCPLNYRIPTMREAQLLIDGTVSTNVNRSSSSSNYTSSKVMTSKRNASVQVILPAQGYFNVSGSAFSNYEPTSIVSRGAMGFYHTSWGQGNNLRALFFEADHPRISQSNNNLAFYSRSKVIRCVADIRTP</sequence>
<gene>
    <name evidence="2" type="ORF">ACFSQ3_10205</name>
</gene>
<dbReference type="Proteomes" id="UP001597393">
    <property type="component" value="Unassembled WGS sequence"/>
</dbReference>
<feature type="chain" id="PRO_5045104689" description="Fibrobacter succinogenes major paralogous domain-containing protein" evidence="1">
    <location>
        <begin position="20"/>
        <end position="567"/>
    </location>
</feature>
<dbReference type="PROSITE" id="PS51257">
    <property type="entry name" value="PROKAR_LIPOPROTEIN"/>
    <property type="match status" value="1"/>
</dbReference>
<evidence type="ECO:0008006" key="4">
    <source>
        <dbReference type="Google" id="ProtNLM"/>
    </source>
</evidence>
<comment type="caution">
    <text evidence="2">The sequence shown here is derived from an EMBL/GenBank/DDBJ whole genome shotgun (WGS) entry which is preliminary data.</text>
</comment>
<evidence type="ECO:0000313" key="2">
    <source>
        <dbReference type="EMBL" id="MFD2599326.1"/>
    </source>
</evidence>
<keyword evidence="3" id="KW-1185">Reference proteome</keyword>
<evidence type="ECO:0000256" key="1">
    <source>
        <dbReference type="SAM" id="SignalP"/>
    </source>
</evidence>
<organism evidence="2 3">
    <name type="scientific">Sphingobacterium corticis</name>
    <dbReference type="NCBI Taxonomy" id="1812823"/>
    <lineage>
        <taxon>Bacteria</taxon>
        <taxon>Pseudomonadati</taxon>
        <taxon>Bacteroidota</taxon>
        <taxon>Sphingobacteriia</taxon>
        <taxon>Sphingobacteriales</taxon>
        <taxon>Sphingobacteriaceae</taxon>
        <taxon>Sphingobacterium</taxon>
    </lineage>
</organism>
<evidence type="ECO:0000313" key="3">
    <source>
        <dbReference type="Proteomes" id="UP001597393"/>
    </source>
</evidence>
<name>A0ABW5NJL5_9SPHI</name>
<dbReference type="EMBL" id="JBHUMA010000006">
    <property type="protein sequence ID" value="MFD2599326.1"/>
    <property type="molecule type" value="Genomic_DNA"/>
</dbReference>
<proteinExistence type="predicted"/>
<feature type="signal peptide" evidence="1">
    <location>
        <begin position="1"/>
        <end position="19"/>
    </location>
</feature>
<dbReference type="RefSeq" id="WP_380869452.1">
    <property type="nucleotide sequence ID" value="NZ_JBHUMA010000006.1"/>
</dbReference>
<keyword evidence="1" id="KW-0732">Signal</keyword>
<reference evidence="3" key="1">
    <citation type="journal article" date="2019" name="Int. J. Syst. Evol. Microbiol.">
        <title>The Global Catalogue of Microorganisms (GCM) 10K type strain sequencing project: providing services to taxonomists for standard genome sequencing and annotation.</title>
        <authorList>
            <consortium name="The Broad Institute Genomics Platform"/>
            <consortium name="The Broad Institute Genome Sequencing Center for Infectious Disease"/>
            <person name="Wu L."/>
            <person name="Ma J."/>
        </authorList>
    </citation>
    <scope>NUCLEOTIDE SEQUENCE [LARGE SCALE GENOMIC DNA]</scope>
    <source>
        <strain evidence="3">KCTC 42248</strain>
    </source>
</reference>
<protein>
    <recommendedName>
        <fullName evidence="4">Fibrobacter succinogenes major paralogous domain-containing protein</fullName>
    </recommendedName>
</protein>
<accession>A0ABW5NJL5</accession>